<dbReference type="AlphaFoldDB" id="A0A6J4T987"/>
<accession>A0A6J4T987</accession>
<sequence>MVAWTRSITWGFLRTLETSLLTVSSLTKGRGELSRFFNPAAMRPGTFVSLGSSPQKGGGG</sequence>
<gene>
    <name evidence="1" type="ORF">AVDCRST_MAG05-3360</name>
</gene>
<evidence type="ECO:0000313" key="1">
    <source>
        <dbReference type="EMBL" id="CAA9517304.1"/>
    </source>
</evidence>
<organism evidence="1">
    <name type="scientific">uncultured Rubrobacteraceae bacterium</name>
    <dbReference type="NCBI Taxonomy" id="349277"/>
    <lineage>
        <taxon>Bacteria</taxon>
        <taxon>Bacillati</taxon>
        <taxon>Actinomycetota</taxon>
        <taxon>Rubrobacteria</taxon>
        <taxon>Rubrobacterales</taxon>
        <taxon>Rubrobacteraceae</taxon>
        <taxon>environmental samples</taxon>
    </lineage>
</organism>
<proteinExistence type="predicted"/>
<name>A0A6J4T987_9ACTN</name>
<dbReference type="EMBL" id="CADCVM010000377">
    <property type="protein sequence ID" value="CAA9517304.1"/>
    <property type="molecule type" value="Genomic_DNA"/>
</dbReference>
<protein>
    <submittedName>
        <fullName evidence="1">Uncharacterized protein</fullName>
    </submittedName>
</protein>
<reference evidence="1" key="1">
    <citation type="submission" date="2020-02" db="EMBL/GenBank/DDBJ databases">
        <authorList>
            <person name="Meier V. D."/>
        </authorList>
    </citation>
    <scope>NUCLEOTIDE SEQUENCE</scope>
    <source>
        <strain evidence="1">AVDCRST_MAG05</strain>
    </source>
</reference>